<keyword evidence="3" id="KW-1185">Reference proteome</keyword>
<evidence type="ECO:0000256" key="1">
    <source>
        <dbReference type="SAM" id="MobiDB-lite"/>
    </source>
</evidence>
<reference evidence="2 3" key="1">
    <citation type="journal article" date="2014" name="BMC Genomics">
        <title>Oil accumulation mechanisms of the oleaginous microalga Chlorella protothecoides revealed through its genome, transcriptomes, and proteomes.</title>
        <authorList>
            <person name="Gao C."/>
            <person name="Wang Y."/>
            <person name="Shen Y."/>
            <person name="Yan D."/>
            <person name="He X."/>
            <person name="Dai J."/>
            <person name="Wu Q."/>
        </authorList>
    </citation>
    <scope>NUCLEOTIDE SEQUENCE [LARGE SCALE GENOMIC DNA]</scope>
    <source>
        <strain evidence="2 3">0710</strain>
    </source>
</reference>
<name>A0A087SED6_AUXPR</name>
<feature type="region of interest" description="Disordered" evidence="1">
    <location>
        <begin position="125"/>
        <end position="149"/>
    </location>
</feature>
<dbReference type="KEGG" id="apro:F751_1355"/>
<accession>A0A087SED6</accession>
<dbReference type="EMBL" id="KL662105">
    <property type="protein sequence ID" value="KFM24090.1"/>
    <property type="molecule type" value="Genomic_DNA"/>
</dbReference>
<dbReference type="GeneID" id="23612746"/>
<proteinExistence type="predicted"/>
<protein>
    <submittedName>
        <fullName evidence="2">Uncharacterized protein</fullName>
    </submittedName>
</protein>
<organism evidence="2 3">
    <name type="scientific">Auxenochlorella protothecoides</name>
    <name type="common">Green microalga</name>
    <name type="synonym">Chlorella protothecoides</name>
    <dbReference type="NCBI Taxonomy" id="3075"/>
    <lineage>
        <taxon>Eukaryota</taxon>
        <taxon>Viridiplantae</taxon>
        <taxon>Chlorophyta</taxon>
        <taxon>core chlorophytes</taxon>
        <taxon>Trebouxiophyceae</taxon>
        <taxon>Chlorellales</taxon>
        <taxon>Chlorellaceae</taxon>
        <taxon>Auxenochlorella</taxon>
    </lineage>
</organism>
<sequence>MVLSPGQAFYSIIRQSTREVVGGGLSPERRRLHAPLQLGCLVERRGVGWRCTCPPMTPLSRGPGILAPVSAPLDAGHRPRGGCGGDHVVLQRRGGGRQALHADLSISDQGQVHALSPGHLPCQQRVGHGVGQEARDQGPKPPRPAPVGACLARKEGPELRRGLRVGGGRVRWGMASQRCLWRRVHLCHSSWTPGAGMPRAHRQAKDAQGLQPPGQRRDFQLCNGMQVLGRQALKDDDVVQPVEELGRETLLQRVYVWECFHWMSSHNSGSQGRPGGHGVLQRSFTMDSHRLIICPPWPPI</sequence>
<dbReference type="AlphaFoldDB" id="A0A087SED6"/>
<gene>
    <name evidence="2" type="ORF">F751_1355</name>
</gene>
<evidence type="ECO:0000313" key="3">
    <source>
        <dbReference type="Proteomes" id="UP000028924"/>
    </source>
</evidence>
<evidence type="ECO:0000313" key="2">
    <source>
        <dbReference type="EMBL" id="KFM24090.1"/>
    </source>
</evidence>
<dbReference type="Proteomes" id="UP000028924">
    <property type="component" value="Unassembled WGS sequence"/>
</dbReference>
<dbReference type="RefSeq" id="XP_011396976.1">
    <property type="nucleotide sequence ID" value="XM_011398674.1"/>
</dbReference>